<dbReference type="AlphaFoldDB" id="A0A1W2GZW5"/>
<dbReference type="EMBL" id="LT838813">
    <property type="protein sequence ID" value="SMD41918.1"/>
    <property type="molecule type" value="Genomic_DNA"/>
</dbReference>
<sequence>MTEDIRWEQRFSNSETAQIIAEAIINEYFELF</sequence>
<protein>
    <submittedName>
        <fullName evidence="1">Uncharacterized protein</fullName>
    </submittedName>
</protein>
<proteinExistence type="predicted"/>
<reference evidence="2" key="1">
    <citation type="submission" date="2017-04" db="EMBL/GenBank/DDBJ databases">
        <authorList>
            <person name="Varghese N."/>
            <person name="Submissions S."/>
        </authorList>
    </citation>
    <scope>NUCLEOTIDE SEQUENCE [LARGE SCALE GENOMIC DNA]</scope>
    <source>
        <strain evidence="2">DSM 16537</strain>
    </source>
</reference>
<accession>A0A1W2GZW5</accession>
<dbReference type="Proteomes" id="UP000192333">
    <property type="component" value="Chromosome I"/>
</dbReference>
<dbReference type="STRING" id="758820.SAMN00777080_0452"/>
<evidence type="ECO:0000313" key="2">
    <source>
        <dbReference type="Proteomes" id="UP000192333"/>
    </source>
</evidence>
<name>A0A1W2GZW5_9BACT</name>
<gene>
    <name evidence="1" type="ORF">SAMN00777080_0452</name>
</gene>
<organism evidence="1 2">
    <name type="scientific">Aquiflexum balticum DSM 16537</name>
    <dbReference type="NCBI Taxonomy" id="758820"/>
    <lineage>
        <taxon>Bacteria</taxon>
        <taxon>Pseudomonadati</taxon>
        <taxon>Bacteroidota</taxon>
        <taxon>Cytophagia</taxon>
        <taxon>Cytophagales</taxon>
        <taxon>Cyclobacteriaceae</taxon>
        <taxon>Aquiflexum</taxon>
    </lineage>
</organism>
<keyword evidence="2" id="KW-1185">Reference proteome</keyword>
<evidence type="ECO:0000313" key="1">
    <source>
        <dbReference type="EMBL" id="SMD41918.1"/>
    </source>
</evidence>